<name>A0A0A0UYK5_9VIRU</name>
<keyword evidence="1" id="KW-0378">Hydrolase</keyword>
<dbReference type="Gene3D" id="3.40.91.30">
    <property type="match status" value="1"/>
</dbReference>
<dbReference type="InterPro" id="IPR011335">
    <property type="entry name" value="Restrct_endonuc-II-like"/>
</dbReference>
<dbReference type="EMBL" id="KM520333">
    <property type="protein sequence ID" value="AIW56761.1"/>
    <property type="molecule type" value="Genomic_DNA"/>
</dbReference>
<protein>
    <submittedName>
        <fullName evidence="1">Endonuclease</fullName>
    </submittedName>
</protein>
<dbReference type="GO" id="GO:0008833">
    <property type="term" value="F:deoxyribonuclease IV (phage-T4-induced) activity"/>
    <property type="evidence" value="ECO:0007669"/>
    <property type="project" value="InterPro"/>
</dbReference>
<dbReference type="SUPFAM" id="SSF52980">
    <property type="entry name" value="Restriction endonuclease-like"/>
    <property type="match status" value="1"/>
</dbReference>
<organism evidence="1">
    <name type="scientific">uncultured virus</name>
    <dbReference type="NCBI Taxonomy" id="340016"/>
    <lineage>
        <taxon>Viruses</taxon>
        <taxon>environmental samples</taxon>
    </lineage>
</organism>
<keyword evidence="1" id="KW-0540">Nuclease</keyword>
<reference evidence="1" key="1">
    <citation type="journal article" date="2014" name="Proc. Natl. Acad. Sci. U.S.A.">
        <title>Ribonucleotide reductases reveal novel viral diversity and predict biological and ecological features of unknown marine viruses.</title>
        <authorList>
            <person name="Sakowski E.G."/>
            <person name="Munsell E.V."/>
            <person name="Hyatt M."/>
            <person name="Kress W."/>
            <person name="Williamson S.J."/>
            <person name="Nasko D.J."/>
            <person name="Polson S.W."/>
            <person name="Wommack K.E."/>
        </authorList>
    </citation>
    <scope>NUCLEOTIDE SEQUENCE</scope>
</reference>
<sequence>MPRRPTKNRVQKQHQYRSNSELNTAFVLTKHNIEFKYEPDKIPYEWREDKNYIPDFLLPNGIILEVKGRFMLEDRKKHLFLRDQHPDVDIRFVFDNPYRKLYKGGKMTYADWCDKYNFKYCKGGEGIPLEWFKKNAKRRHRTN</sequence>
<proteinExistence type="predicted"/>
<dbReference type="InterPro" id="IPR008029">
    <property type="entry name" value="Phage_T7_Gp3_endoDNaseI"/>
</dbReference>
<dbReference type="CDD" id="cd22324">
    <property type="entry name" value="Endonuclease_I"/>
    <property type="match status" value="1"/>
</dbReference>
<dbReference type="GO" id="GO:0016032">
    <property type="term" value="P:viral process"/>
    <property type="evidence" value="ECO:0007669"/>
    <property type="project" value="InterPro"/>
</dbReference>
<evidence type="ECO:0000313" key="1">
    <source>
        <dbReference type="EMBL" id="AIW56761.1"/>
    </source>
</evidence>
<dbReference type="GO" id="GO:0015074">
    <property type="term" value="P:DNA integration"/>
    <property type="evidence" value="ECO:0007669"/>
    <property type="project" value="InterPro"/>
</dbReference>
<keyword evidence="1" id="KW-0255">Endonuclease</keyword>
<accession>A0A0A0UYK5</accession>
<dbReference type="Pfam" id="PF05367">
    <property type="entry name" value="Phage_endo_I"/>
    <property type="match status" value="1"/>
</dbReference>